<evidence type="ECO:0000256" key="1">
    <source>
        <dbReference type="SAM" id="MobiDB-lite"/>
    </source>
</evidence>
<evidence type="ECO:0008006" key="4">
    <source>
        <dbReference type="Google" id="ProtNLM"/>
    </source>
</evidence>
<feature type="compositionally biased region" description="Basic and acidic residues" evidence="1">
    <location>
        <begin position="22"/>
        <end position="31"/>
    </location>
</feature>
<name>A0A9N7NAM4_STRHE</name>
<feature type="compositionally biased region" description="Basic and acidic residues" evidence="1">
    <location>
        <begin position="1"/>
        <end position="10"/>
    </location>
</feature>
<keyword evidence="3" id="KW-1185">Reference proteome</keyword>
<dbReference type="PANTHER" id="PTHR34835">
    <property type="entry name" value="OS07G0283600 PROTEIN-RELATED"/>
    <property type="match status" value="1"/>
</dbReference>
<proteinExistence type="predicted"/>
<feature type="region of interest" description="Disordered" evidence="1">
    <location>
        <begin position="1"/>
        <end position="31"/>
    </location>
</feature>
<dbReference type="OrthoDB" id="1749738at2759"/>
<feature type="region of interest" description="Disordered" evidence="1">
    <location>
        <begin position="350"/>
        <end position="458"/>
    </location>
</feature>
<evidence type="ECO:0000313" key="2">
    <source>
        <dbReference type="EMBL" id="CAA0830304.1"/>
    </source>
</evidence>
<reference evidence="2" key="1">
    <citation type="submission" date="2019-12" db="EMBL/GenBank/DDBJ databases">
        <authorList>
            <person name="Scholes J."/>
        </authorList>
    </citation>
    <scope>NUCLEOTIDE SEQUENCE</scope>
</reference>
<accession>A0A9N7NAM4</accession>
<dbReference type="AlphaFoldDB" id="A0A9N7NAM4"/>
<evidence type="ECO:0000313" key="3">
    <source>
        <dbReference type="Proteomes" id="UP001153555"/>
    </source>
</evidence>
<organism evidence="2 3">
    <name type="scientific">Striga hermonthica</name>
    <name type="common">Purple witchweed</name>
    <name type="synonym">Buchnera hermonthica</name>
    <dbReference type="NCBI Taxonomy" id="68872"/>
    <lineage>
        <taxon>Eukaryota</taxon>
        <taxon>Viridiplantae</taxon>
        <taxon>Streptophyta</taxon>
        <taxon>Embryophyta</taxon>
        <taxon>Tracheophyta</taxon>
        <taxon>Spermatophyta</taxon>
        <taxon>Magnoliopsida</taxon>
        <taxon>eudicotyledons</taxon>
        <taxon>Gunneridae</taxon>
        <taxon>Pentapetalae</taxon>
        <taxon>asterids</taxon>
        <taxon>lamiids</taxon>
        <taxon>Lamiales</taxon>
        <taxon>Orobanchaceae</taxon>
        <taxon>Buchnereae</taxon>
        <taxon>Striga</taxon>
    </lineage>
</organism>
<feature type="region of interest" description="Disordered" evidence="1">
    <location>
        <begin position="58"/>
        <end position="77"/>
    </location>
</feature>
<protein>
    <recommendedName>
        <fullName evidence="4">Aminotransferase-like plant mobile domain-containing protein</fullName>
    </recommendedName>
</protein>
<dbReference type="Proteomes" id="UP001153555">
    <property type="component" value="Unassembled WGS sequence"/>
</dbReference>
<dbReference type="EMBL" id="CACSLK010027828">
    <property type="protein sequence ID" value="CAA0830304.1"/>
    <property type="molecule type" value="Genomic_DNA"/>
</dbReference>
<dbReference type="PANTHER" id="PTHR34835:SF90">
    <property type="entry name" value="AMINOTRANSFERASE-LIKE PLANT MOBILE DOMAIN-CONTAINING PROTEIN"/>
    <property type="match status" value="1"/>
</dbReference>
<sequence>MDATMRDGARVKRAKSCARKVSQRDSDDFVDDVPHTRMAEITNNRDVKGKKVIAASTDDNDVDAGNGTDSDDDDMFPSLNTRSSSSIFVKVLSSLTDIQKQAVHEMGLGSLLDLGITSTPSKMGFWLVDRFNHMDRKLQLYEGEKVHKKEGDVHAALGLPRGEIVIRNKQKRVTSELYYEWVGLFNVRIPSNITASKVADKIQECVDGGDWFKRHFIVLMVTCLFESSSNGMANFRLVHMLDDLTKVFNIDWCSYMIRCLVDTKKSWDAVGRQKKYTGPLLFLTPFYVDKVVLSMRSVARLFLTFRSWSNELLKARKRAEISSGAFGRGFVDTDVSTVVGHHHQWLDKVGVSANDGESKNTMEHSVQPRSHLARKQQPSSPTSSNQTISSGKNFPLPAGRTTIVPPPSSTPRHHHRSSTFGELQPLRRPCEQQRPQPRAVHESASITKNPAIPTSGEPQTVNLFGSNCSSSKAHFCLIEDSSHEPNRVSGSTKKAEPYPKQSWEDRAPFFLCFHGKLAEPYDILLAEFDVFLMRLVSVCF</sequence>
<feature type="compositionally biased region" description="Low complexity" evidence="1">
    <location>
        <begin position="424"/>
        <end position="438"/>
    </location>
</feature>
<comment type="caution">
    <text evidence="2">The sequence shown here is derived from an EMBL/GenBank/DDBJ whole genome shotgun (WGS) entry which is preliminary data.</text>
</comment>
<feature type="compositionally biased region" description="Low complexity" evidence="1">
    <location>
        <begin position="376"/>
        <end position="390"/>
    </location>
</feature>
<gene>
    <name evidence="2" type="ORF">SHERM_25732</name>
</gene>